<evidence type="ECO:0008006" key="3">
    <source>
        <dbReference type="Google" id="ProtNLM"/>
    </source>
</evidence>
<sequence>MPLLAECRDRDAWDASDELALKFFHEAEVFRRARVLKVHHPGGRKEVASYIRNGNKRYTMFSLVDSNCVAVFRKRTRQGD</sequence>
<protein>
    <recommendedName>
        <fullName evidence="3">Phage-Barnase-EndoU-ColicinE5/D-RelE like nuclease 2 domain-containing protein</fullName>
    </recommendedName>
</protein>
<dbReference type="Proteomes" id="UP001595722">
    <property type="component" value="Unassembled WGS sequence"/>
</dbReference>
<accession>A0ABV7VQQ4</accession>
<gene>
    <name evidence="1" type="ORF">ACFOMG_07040</name>
</gene>
<proteinExistence type="predicted"/>
<name>A0ABV7VQQ4_9GAMM</name>
<dbReference type="EMBL" id="JBHRYB010000005">
    <property type="protein sequence ID" value="MFC3679865.1"/>
    <property type="molecule type" value="Genomic_DNA"/>
</dbReference>
<reference evidence="2" key="1">
    <citation type="journal article" date="2019" name="Int. J. Syst. Evol. Microbiol.">
        <title>The Global Catalogue of Microorganisms (GCM) 10K type strain sequencing project: providing services to taxonomists for standard genome sequencing and annotation.</title>
        <authorList>
            <consortium name="The Broad Institute Genomics Platform"/>
            <consortium name="The Broad Institute Genome Sequencing Center for Infectious Disease"/>
            <person name="Wu L."/>
            <person name="Ma J."/>
        </authorList>
    </citation>
    <scope>NUCLEOTIDE SEQUENCE [LARGE SCALE GENOMIC DNA]</scope>
    <source>
        <strain evidence="2">KCTC 42424</strain>
    </source>
</reference>
<keyword evidence="2" id="KW-1185">Reference proteome</keyword>
<evidence type="ECO:0000313" key="1">
    <source>
        <dbReference type="EMBL" id="MFC3679865.1"/>
    </source>
</evidence>
<dbReference type="RefSeq" id="WP_376865661.1">
    <property type="nucleotide sequence ID" value="NZ_JBHRYB010000005.1"/>
</dbReference>
<organism evidence="1 2">
    <name type="scientific">Bacterioplanoides pacificum</name>
    <dbReference type="NCBI Taxonomy" id="1171596"/>
    <lineage>
        <taxon>Bacteria</taxon>
        <taxon>Pseudomonadati</taxon>
        <taxon>Pseudomonadota</taxon>
        <taxon>Gammaproteobacteria</taxon>
        <taxon>Oceanospirillales</taxon>
        <taxon>Oceanospirillaceae</taxon>
        <taxon>Bacterioplanoides</taxon>
    </lineage>
</organism>
<evidence type="ECO:0000313" key="2">
    <source>
        <dbReference type="Proteomes" id="UP001595722"/>
    </source>
</evidence>
<comment type="caution">
    <text evidence="1">The sequence shown here is derived from an EMBL/GenBank/DDBJ whole genome shotgun (WGS) entry which is preliminary data.</text>
</comment>